<evidence type="ECO:0000313" key="1">
    <source>
        <dbReference type="EMBL" id="KAH0963748.1"/>
    </source>
</evidence>
<dbReference type="GeneID" id="68355387"/>
<dbReference type="RefSeq" id="XP_044721261.1">
    <property type="nucleotide sequence ID" value="XM_044864729.1"/>
</dbReference>
<organism evidence="1 2">
    <name type="scientific">Hirsutella rhossiliensis</name>
    <dbReference type="NCBI Taxonomy" id="111463"/>
    <lineage>
        <taxon>Eukaryota</taxon>
        <taxon>Fungi</taxon>
        <taxon>Dikarya</taxon>
        <taxon>Ascomycota</taxon>
        <taxon>Pezizomycotina</taxon>
        <taxon>Sordariomycetes</taxon>
        <taxon>Hypocreomycetidae</taxon>
        <taxon>Hypocreales</taxon>
        <taxon>Ophiocordycipitaceae</taxon>
        <taxon>Hirsutella</taxon>
    </lineage>
</organism>
<dbReference type="AlphaFoldDB" id="A0A9P8MX79"/>
<sequence>MFLAEFEGHELDETPVPDYDTADEIDDEDPAIGSLFFTQSFLANYAVLHRLTKEDAYSAPQKAPAQQFLVDDRYTTRYQGIMLDTVRKWGHAWFHLARLHRLLRCAGHDDIDEQFTLRDDREFNFEITADRSKAPGRCLSKPNSIGKVEKAHGPLRRAYDILQAELGESRSPDALLQMAVKAVNDTAGPDGLVPTLLVFGAYPRINHDSPPSPPMIKRAEAIRKAMAALHRAAAARQVRDALNTRNGPNVSALQSFPAERGPRVERADGWTGPWIVIGNNGHEITINHVNGPATSGSQRSRNTTVILRPLITTPRRLAAVPDESTPMHLTPIKMMPLCSYLNNADEDAQRLKNKPKTGVANLSRRS</sequence>
<dbReference type="OrthoDB" id="4948765at2759"/>
<keyword evidence="2" id="KW-1185">Reference proteome</keyword>
<dbReference type="Proteomes" id="UP000824596">
    <property type="component" value="Unassembled WGS sequence"/>
</dbReference>
<proteinExistence type="predicted"/>
<comment type="caution">
    <text evidence="1">The sequence shown here is derived from an EMBL/GenBank/DDBJ whole genome shotgun (WGS) entry which is preliminary data.</text>
</comment>
<name>A0A9P8MX79_9HYPO</name>
<protein>
    <submittedName>
        <fullName evidence="1">Uncharacterized protein</fullName>
    </submittedName>
</protein>
<reference evidence="1" key="1">
    <citation type="submission" date="2021-09" db="EMBL/GenBank/DDBJ databases">
        <title>A high-quality genome of the endoparasitic fungus Hirsutella rhossiliensis with a comparison of Hirsutella genomes reveals transposable elements contributing to genome size variation.</title>
        <authorList>
            <person name="Lin R."/>
            <person name="Jiao Y."/>
            <person name="Sun X."/>
            <person name="Ling J."/>
            <person name="Xie B."/>
            <person name="Cheng X."/>
        </authorList>
    </citation>
    <scope>NUCLEOTIDE SEQUENCE</scope>
    <source>
        <strain evidence="1">HR02</strain>
    </source>
</reference>
<accession>A0A9P8MX79</accession>
<evidence type="ECO:0000313" key="2">
    <source>
        <dbReference type="Proteomes" id="UP000824596"/>
    </source>
</evidence>
<dbReference type="EMBL" id="JAIZPD010000005">
    <property type="protein sequence ID" value="KAH0963748.1"/>
    <property type="molecule type" value="Genomic_DNA"/>
</dbReference>
<gene>
    <name evidence="1" type="ORF">HRG_06258</name>
</gene>